<feature type="region of interest" description="Disordered" evidence="1">
    <location>
        <begin position="1"/>
        <end position="23"/>
    </location>
</feature>
<evidence type="ECO:0000313" key="3">
    <source>
        <dbReference type="Proteomes" id="UP000034112"/>
    </source>
</evidence>
<feature type="compositionally biased region" description="Acidic residues" evidence="1">
    <location>
        <begin position="797"/>
        <end position="812"/>
    </location>
</feature>
<evidence type="ECO:0008006" key="4">
    <source>
        <dbReference type="Google" id="ProtNLM"/>
    </source>
</evidence>
<dbReference type="OMA" id="YEIRFRN"/>
<accession>A0A0G0A4Y6</accession>
<gene>
    <name evidence="2" type="ORF">THAR02_07664</name>
</gene>
<feature type="region of interest" description="Disordered" evidence="1">
    <location>
        <begin position="133"/>
        <end position="164"/>
    </location>
</feature>
<protein>
    <recommendedName>
        <fullName evidence="4">F-box domain-containing protein</fullName>
    </recommendedName>
</protein>
<dbReference type="OrthoDB" id="5376710at2759"/>
<dbReference type="EMBL" id="JOKZ01000267">
    <property type="protein sequence ID" value="KKP00224.1"/>
    <property type="molecule type" value="Genomic_DNA"/>
</dbReference>
<name>A0A0G0A4Y6_TRIHA</name>
<feature type="compositionally biased region" description="Pro residues" evidence="1">
    <location>
        <begin position="845"/>
        <end position="862"/>
    </location>
</feature>
<organism evidence="2 3">
    <name type="scientific">Trichoderma harzianum</name>
    <name type="common">Hypocrea lixii</name>
    <dbReference type="NCBI Taxonomy" id="5544"/>
    <lineage>
        <taxon>Eukaryota</taxon>
        <taxon>Fungi</taxon>
        <taxon>Dikarya</taxon>
        <taxon>Ascomycota</taxon>
        <taxon>Pezizomycotina</taxon>
        <taxon>Sordariomycetes</taxon>
        <taxon>Hypocreomycetidae</taxon>
        <taxon>Hypocreales</taxon>
        <taxon>Hypocreaceae</taxon>
        <taxon>Trichoderma</taxon>
    </lineage>
</organism>
<feature type="compositionally biased region" description="Basic and acidic residues" evidence="1">
    <location>
        <begin position="1"/>
        <end position="10"/>
    </location>
</feature>
<dbReference type="AlphaFoldDB" id="A0A0G0A4Y6"/>
<feature type="compositionally biased region" description="Acidic residues" evidence="1">
    <location>
        <begin position="907"/>
        <end position="916"/>
    </location>
</feature>
<feature type="region of interest" description="Disordered" evidence="1">
    <location>
        <begin position="36"/>
        <end position="63"/>
    </location>
</feature>
<feature type="compositionally biased region" description="Basic and acidic residues" evidence="1">
    <location>
        <begin position="977"/>
        <end position="999"/>
    </location>
</feature>
<proteinExistence type="predicted"/>
<evidence type="ECO:0000256" key="1">
    <source>
        <dbReference type="SAM" id="MobiDB-lite"/>
    </source>
</evidence>
<feature type="compositionally biased region" description="Polar residues" evidence="1">
    <location>
        <begin position="145"/>
        <end position="155"/>
    </location>
</feature>
<feature type="compositionally biased region" description="Basic and acidic residues" evidence="1">
    <location>
        <begin position="1013"/>
        <end position="1025"/>
    </location>
</feature>
<sequence length="1033" mass="115143">MKTDMIHRTNSEGGASSSGSSQKIWRFPSAIRSKFGSISGASKDDKSYTSKQGGSSVDTEAHEPSIHEISSIHESAESNYRQLQSLVARMRAAPSGPSHVDGAYKEFTKINERCAALCDAILREEIKTPRTLSNAAATEPIPLTRQDSSADTPRSPSAVFDQRSSFSGRSLAEVITAGGSRSQSQSHGGDMWLTPIRDWKTCLEVLAEHFKTSLTETYMSYERDATPEMLEALFTSKKFRRDAVHRMRNASVTKILSADPQFFPRYEIRFRNYERVKLELRDIRKLLQAGESGISPSRVIEEFPIAPRGDAVLEFANLGPDATGNEPALRFRVSTALLAETSPIFARLFSGHASSYYLHEADDISDQLPPPPVPYFCDDGSEVKLYRMPQQEFNHHGSLEILLHAAHMHNDKIPRDVTFEQFVSIAECSLRYKSTSPLEMVVEHRWLPQWMHKGADDMPDGLLIISYAFGLRQLFTRMSKSAILNLADEKDLHSKPWPKKIRDKIWAVRCAKVDQLYASCANTIQEYIRPPEQDSSSEEKQHISLSDLDSHLASPIQPAMALTSTPRCPKGNHWCDASNLGWLMLVYNELGLLSTIVQPSIMSHVPNARPPSKSLAQMMETLRSTPSPPAPLHPGSVCDPVPAFRAAIADIYNSVTGLTLFDISGKSHGWALSKHKISEPQMLLTAGLNRMAAHEKIHSVVSEFPEEIRLQILSEMDDLEDLQAAARINRAFYETYKRNELQIMRNYLRADRMRWGSMGRSSIEDERVESKVLKSESDMLKERGFGDGADAITLRSEEDEGLYESDEDDDSSIDPLTRHGSVSSQGGRVRADHDDDDDLEILTHDPPPPFQPKEANPPPPLLPVAEGSNEGSDDDDTATPTTPRQRTFDLSDESTTPSDQSSLISTDDIDEPPMTEEEARRILWPDHLVVTPPTQQGTVLPGVEVMREKFRVGDISFIEGLEDKTLARTETKQLAKTETKQLRSEHDERVGLLKQDERPSSSSSTAKTPNGVEHIEKIDGRKGGDGEMESALS</sequence>
<feature type="compositionally biased region" description="Low complexity" evidence="1">
    <location>
        <begin position="11"/>
        <end position="21"/>
    </location>
</feature>
<comment type="caution">
    <text evidence="2">The sequence shown here is derived from an EMBL/GenBank/DDBJ whole genome shotgun (WGS) entry which is preliminary data.</text>
</comment>
<reference evidence="3" key="1">
    <citation type="journal article" date="2015" name="Genome Announc.">
        <title>Draft whole-genome sequence of the biocontrol agent Trichoderma harzianum T6776.</title>
        <authorList>
            <person name="Baroncelli R."/>
            <person name="Piaggeschi G."/>
            <person name="Fiorini L."/>
            <person name="Bertolini E."/>
            <person name="Zapparata A."/>
            <person name="Pe M.E."/>
            <person name="Sarrocco S."/>
            <person name="Vannacci G."/>
        </authorList>
    </citation>
    <scope>NUCLEOTIDE SEQUENCE [LARGE SCALE GENOMIC DNA]</scope>
    <source>
        <strain evidence="3">T6776</strain>
    </source>
</reference>
<evidence type="ECO:0000313" key="2">
    <source>
        <dbReference type="EMBL" id="KKP00224.1"/>
    </source>
</evidence>
<feature type="region of interest" description="Disordered" evidence="1">
    <location>
        <begin position="977"/>
        <end position="1033"/>
    </location>
</feature>
<feature type="compositionally biased region" description="Polar residues" evidence="1">
    <location>
        <begin position="893"/>
        <end position="905"/>
    </location>
</feature>
<feature type="region of interest" description="Disordered" evidence="1">
    <location>
        <begin position="779"/>
        <end position="917"/>
    </location>
</feature>
<dbReference type="Proteomes" id="UP000034112">
    <property type="component" value="Unassembled WGS sequence"/>
</dbReference>
<feature type="compositionally biased region" description="Polar residues" evidence="1">
    <location>
        <begin position="49"/>
        <end position="58"/>
    </location>
</feature>